<evidence type="ECO:0000256" key="3">
    <source>
        <dbReference type="ARBA" id="ARBA00022617"/>
    </source>
</evidence>
<dbReference type="STRING" id="153971.AWC19_24685"/>
<dbReference type="InterPro" id="IPR017972">
    <property type="entry name" value="Cyt_P450_CS"/>
</dbReference>
<evidence type="ECO:0000256" key="5">
    <source>
        <dbReference type="ARBA" id="ARBA00023002"/>
    </source>
</evidence>
<comment type="cofactor">
    <cofactor evidence="1">
        <name>heme</name>
        <dbReference type="ChEBI" id="CHEBI:30413"/>
    </cofactor>
</comment>
<gene>
    <name evidence="9" type="ORF">AWC19_24685</name>
</gene>
<evidence type="ECO:0000313" key="10">
    <source>
        <dbReference type="Proteomes" id="UP000193529"/>
    </source>
</evidence>
<evidence type="ECO:0000256" key="4">
    <source>
        <dbReference type="ARBA" id="ARBA00022723"/>
    </source>
</evidence>
<dbReference type="PRINTS" id="PR00359">
    <property type="entry name" value="BP450"/>
</dbReference>
<dbReference type="PANTHER" id="PTHR46696:SF4">
    <property type="entry name" value="BIOTIN BIOSYNTHESIS CYTOCHROME P450"/>
    <property type="match status" value="1"/>
</dbReference>
<comment type="similarity">
    <text evidence="2 8">Belongs to the cytochrome P450 family.</text>
</comment>
<dbReference type="InterPro" id="IPR001128">
    <property type="entry name" value="Cyt_P450"/>
</dbReference>
<dbReference type="GO" id="GO:0036199">
    <property type="term" value="F:cholest-4-en-3-one 26-monooxygenase activity"/>
    <property type="evidence" value="ECO:0007669"/>
    <property type="project" value="TreeGrafter"/>
</dbReference>
<evidence type="ECO:0000256" key="6">
    <source>
        <dbReference type="ARBA" id="ARBA00023004"/>
    </source>
</evidence>
<sequence>MVEFDQIDFFTDRSVVDDPYPYYEYLREQGPVWRDPRSGLVAVTGYNELAAVYRDHQTFSSINSSLGPFPLPFSHDGRDIGEQIETHRAQFPMSEHLVSFDPPRHTAHRSLLNGLFTPKRLKENEAFMWRLADRLIDEFIGDQRCEFLSAYGQPFPLLVIADLLGVPEQDHPMFRALLAGGGPTADQPWVTSDDNGSVDMNPLSYLDKWFTGYIEDRRANPRDDILTQLASAEFPDGSLPPVVDVVRIATFLFIAGHETTAKLLTGSMRVLAERPELQNMLRDSPERVPNFVEEMLRFEGPIKSDFRMTRVATTLAGVELPAGTTVMLLPGAANRDPDHFVCPAEFHADRPNARHNVSFGRGVHSCPGGPLARIEARVSIERLLERTADLRICEATHGPPGARRFRYVPLWILRGLTSLHLEFTPRDARVQ</sequence>
<dbReference type="Proteomes" id="UP000193529">
    <property type="component" value="Unassembled WGS sequence"/>
</dbReference>
<evidence type="ECO:0000313" key="9">
    <source>
        <dbReference type="EMBL" id="ORW32926.1"/>
    </source>
</evidence>
<proteinExistence type="inferred from homology"/>
<dbReference type="SUPFAM" id="SSF48264">
    <property type="entry name" value="Cytochrome P450"/>
    <property type="match status" value="1"/>
</dbReference>
<keyword evidence="7 8" id="KW-0503">Monooxygenase</keyword>
<dbReference type="GO" id="GO:0005506">
    <property type="term" value="F:iron ion binding"/>
    <property type="evidence" value="ECO:0007669"/>
    <property type="project" value="InterPro"/>
</dbReference>
<dbReference type="AlphaFoldDB" id="A0A1X1ZZ64"/>
<dbReference type="GO" id="GO:0008395">
    <property type="term" value="F:steroid hydroxylase activity"/>
    <property type="evidence" value="ECO:0007669"/>
    <property type="project" value="TreeGrafter"/>
</dbReference>
<dbReference type="InterPro" id="IPR036396">
    <property type="entry name" value="Cyt_P450_sf"/>
</dbReference>
<dbReference type="PANTHER" id="PTHR46696">
    <property type="entry name" value="P450, PUTATIVE (EUROFUNG)-RELATED"/>
    <property type="match status" value="1"/>
</dbReference>
<evidence type="ECO:0000256" key="7">
    <source>
        <dbReference type="ARBA" id="ARBA00023033"/>
    </source>
</evidence>
<name>A0A1X1ZZ64_9MYCO</name>
<dbReference type="Gene3D" id="1.10.630.10">
    <property type="entry name" value="Cytochrome P450"/>
    <property type="match status" value="1"/>
</dbReference>
<dbReference type="Pfam" id="PF00067">
    <property type="entry name" value="p450"/>
    <property type="match status" value="1"/>
</dbReference>
<organism evidence="9 10">
    <name type="scientific">Mycobacterium palustre</name>
    <dbReference type="NCBI Taxonomy" id="153971"/>
    <lineage>
        <taxon>Bacteria</taxon>
        <taxon>Bacillati</taxon>
        <taxon>Actinomycetota</taxon>
        <taxon>Actinomycetes</taxon>
        <taxon>Mycobacteriales</taxon>
        <taxon>Mycobacteriaceae</taxon>
        <taxon>Mycobacterium</taxon>
        <taxon>Mycobacterium simiae complex</taxon>
    </lineage>
</organism>
<accession>A0A1X1ZZ64</accession>
<keyword evidence="5 8" id="KW-0560">Oxidoreductase</keyword>
<dbReference type="EMBL" id="LQPJ01000021">
    <property type="protein sequence ID" value="ORW32926.1"/>
    <property type="molecule type" value="Genomic_DNA"/>
</dbReference>
<comment type="caution">
    <text evidence="9">The sequence shown here is derived from an EMBL/GenBank/DDBJ whole genome shotgun (WGS) entry which is preliminary data.</text>
</comment>
<keyword evidence="4 8" id="KW-0479">Metal-binding</keyword>
<reference evidence="9 10" key="1">
    <citation type="submission" date="2016-01" db="EMBL/GenBank/DDBJ databases">
        <title>The new phylogeny of the genus Mycobacterium.</title>
        <authorList>
            <person name="Tarcisio F."/>
            <person name="Conor M."/>
            <person name="Antonella G."/>
            <person name="Elisabetta G."/>
            <person name="Giulia F.S."/>
            <person name="Sara T."/>
            <person name="Anna F."/>
            <person name="Clotilde B."/>
            <person name="Roberto B."/>
            <person name="Veronica D.S."/>
            <person name="Fabio R."/>
            <person name="Monica P."/>
            <person name="Olivier J."/>
            <person name="Enrico T."/>
            <person name="Nicola S."/>
        </authorList>
    </citation>
    <scope>NUCLEOTIDE SEQUENCE [LARGE SCALE GENOMIC DNA]</scope>
    <source>
        <strain evidence="9 10">DSM 44572</strain>
    </source>
</reference>
<dbReference type="GO" id="GO:0020037">
    <property type="term" value="F:heme binding"/>
    <property type="evidence" value="ECO:0007669"/>
    <property type="project" value="InterPro"/>
</dbReference>
<dbReference type="GO" id="GO:0006707">
    <property type="term" value="P:cholesterol catabolic process"/>
    <property type="evidence" value="ECO:0007669"/>
    <property type="project" value="TreeGrafter"/>
</dbReference>
<keyword evidence="10" id="KW-1185">Reference proteome</keyword>
<dbReference type="InterPro" id="IPR002397">
    <property type="entry name" value="Cyt_P450_B"/>
</dbReference>
<protein>
    <submittedName>
        <fullName evidence="9">Cytochrome</fullName>
    </submittedName>
</protein>
<dbReference type="PROSITE" id="PS00086">
    <property type="entry name" value="CYTOCHROME_P450"/>
    <property type="match status" value="1"/>
</dbReference>
<evidence type="ECO:0000256" key="2">
    <source>
        <dbReference type="ARBA" id="ARBA00010617"/>
    </source>
</evidence>
<dbReference type="OrthoDB" id="502624at2"/>
<keyword evidence="3 8" id="KW-0349">Heme</keyword>
<keyword evidence="6 8" id="KW-0408">Iron</keyword>
<dbReference type="RefSeq" id="WP_085076371.1">
    <property type="nucleotide sequence ID" value="NZ_JACKRZ010000144.1"/>
</dbReference>
<evidence type="ECO:0000256" key="8">
    <source>
        <dbReference type="RuleBase" id="RU000461"/>
    </source>
</evidence>
<evidence type="ECO:0000256" key="1">
    <source>
        <dbReference type="ARBA" id="ARBA00001971"/>
    </source>
</evidence>